<evidence type="ECO:0000313" key="1">
    <source>
        <dbReference type="Proteomes" id="UP000694920"/>
    </source>
</evidence>
<dbReference type="PANTHER" id="PTHR13192">
    <property type="entry name" value="MY011 PROTEIN"/>
    <property type="match status" value="1"/>
</dbReference>
<dbReference type="GO" id="GO:0005739">
    <property type="term" value="C:mitochondrion"/>
    <property type="evidence" value="ECO:0007669"/>
    <property type="project" value="TreeGrafter"/>
</dbReference>
<dbReference type="Proteomes" id="UP000694920">
    <property type="component" value="Unplaced"/>
</dbReference>
<gene>
    <name evidence="2" type="primary">LOC107264741</name>
</gene>
<organism evidence="1 2">
    <name type="scientific">Cephus cinctus</name>
    <name type="common">Wheat stem sawfly</name>
    <dbReference type="NCBI Taxonomy" id="211228"/>
    <lineage>
        <taxon>Eukaryota</taxon>
        <taxon>Metazoa</taxon>
        <taxon>Ecdysozoa</taxon>
        <taxon>Arthropoda</taxon>
        <taxon>Hexapoda</taxon>
        <taxon>Insecta</taxon>
        <taxon>Pterygota</taxon>
        <taxon>Neoptera</taxon>
        <taxon>Endopterygota</taxon>
        <taxon>Hymenoptera</taxon>
        <taxon>Cephoidea</taxon>
        <taxon>Cephidae</taxon>
        <taxon>Cephus</taxon>
    </lineage>
</organism>
<name>A0AAJ7FF71_CEPCN</name>
<proteinExistence type="predicted"/>
<dbReference type="PANTHER" id="PTHR13192:SF3">
    <property type="entry name" value="COBALAMIN TRAFFICKING PROTEIN CBLD"/>
    <property type="match status" value="1"/>
</dbReference>
<dbReference type="AlphaFoldDB" id="A0AAJ7FF71"/>
<evidence type="ECO:0000313" key="2">
    <source>
        <dbReference type="RefSeq" id="XP_015588801.1"/>
    </source>
</evidence>
<dbReference type="Pfam" id="PF10229">
    <property type="entry name" value="MMADHC"/>
    <property type="match status" value="1"/>
</dbReference>
<dbReference type="KEGG" id="ccin:107264741"/>
<dbReference type="InterPro" id="IPR019362">
    <property type="entry name" value="MMADHC"/>
</dbReference>
<accession>A0AAJ7FF71</accession>
<protein>
    <submittedName>
        <fullName evidence="2">Methylmalonic aciduria and homocystinuria type D protein, mitochondrial isoform X1</fullName>
    </submittedName>
</protein>
<dbReference type="GeneID" id="107264741"/>
<dbReference type="GO" id="GO:0009235">
    <property type="term" value="P:cobalamin metabolic process"/>
    <property type="evidence" value="ECO:0007669"/>
    <property type="project" value="InterPro"/>
</dbReference>
<dbReference type="RefSeq" id="XP_015588801.1">
    <property type="nucleotide sequence ID" value="XM_015733315.2"/>
</dbReference>
<sequence length="285" mass="32210">MLLGAMLCANSLKRNCVATPVNIILKAKYSRRNHKDTSSYKVVKSNSEPVDDVENNVFGVSPNWELLPPRGFRFYLPGTIGPGWLDASTTAQVETRSFVVNTGDDILLDGLVKDAKSYEAPIDESQKQHPLLHCTVQECPMLLRKGIMELFPGCVEVNSPQLSIITISQKMNRKTIKWNREAETEKLAKYFLLAASDVCTKLKLIGYWADFINPFSGQPYFNPHKNGTLYKTDERFRCLGFQIQEKNRCKVISHSSNSNNFVGSLYTTAPSNMEFLKELMNDINQ</sequence>
<reference evidence="2" key="1">
    <citation type="submission" date="2025-08" db="UniProtKB">
        <authorList>
            <consortium name="RefSeq"/>
        </authorList>
    </citation>
    <scope>IDENTIFICATION</scope>
</reference>
<keyword evidence="1" id="KW-1185">Reference proteome</keyword>